<evidence type="ECO:0000256" key="3">
    <source>
        <dbReference type="ARBA" id="ARBA00022777"/>
    </source>
</evidence>
<dbReference type="InterPro" id="IPR000577">
    <property type="entry name" value="Carb_kinase_FGGY"/>
</dbReference>
<dbReference type="InterPro" id="IPR043129">
    <property type="entry name" value="ATPase_NBD"/>
</dbReference>
<dbReference type="PROSITE" id="PS00445">
    <property type="entry name" value="FGGY_KINASES_2"/>
    <property type="match status" value="1"/>
</dbReference>
<name>A0A2N5H9G9_9BACI</name>
<dbReference type="PIRSF" id="PIRSF000538">
    <property type="entry name" value="GlpK"/>
    <property type="match status" value="1"/>
</dbReference>
<dbReference type="NCBIfam" id="TIGR01314">
    <property type="entry name" value="gntK_FGGY"/>
    <property type="match status" value="1"/>
</dbReference>
<dbReference type="InterPro" id="IPR018483">
    <property type="entry name" value="Carb_kinase_FGGY_CS"/>
</dbReference>
<dbReference type="GO" id="GO:0046316">
    <property type="term" value="F:gluconokinase activity"/>
    <property type="evidence" value="ECO:0007669"/>
    <property type="project" value="InterPro"/>
</dbReference>
<evidence type="ECO:0000313" key="8">
    <source>
        <dbReference type="Proteomes" id="UP000234950"/>
    </source>
</evidence>
<dbReference type="InterPro" id="IPR006002">
    <property type="entry name" value="Gluconate_kinase"/>
</dbReference>
<gene>
    <name evidence="7" type="primary">gntK</name>
    <name evidence="7" type="ORF">CVD27_21225</name>
</gene>
<dbReference type="Gene3D" id="3.30.420.40">
    <property type="match status" value="2"/>
</dbReference>
<dbReference type="OrthoDB" id="9805576at2"/>
<evidence type="ECO:0000256" key="4">
    <source>
        <dbReference type="RuleBase" id="RU003733"/>
    </source>
</evidence>
<sequence>MDNVSYYLGVDIGTTSTKTVLYKDKGTVISMHHVEYPLFSPTPSVAEQDPDEIFRAVLETIKVSITKGEIDPAKIKLVSFSSAMHSVIAMSDQDKPLTRCITWADSRATSWADTIKNELNGLAIYRRTGTPVHPMSPLCKITWLRHDEPELFNQTSKFIGIKEYVFFKLFGKYVVDYSIASATGMFNLEQLTWDTEALEVAGITGDKLAEPVPTTYYLTGLKEEFVAELGLTAETPFVVGASDGVLSNLGVNAIDPGVVAVTIGTSGAIRTVTDRPVTDPKGRIFCYALTEKHWVVGGPVNNGGMTFRWVRDQLASSEVETAKRLGIDPYEVLTKIASKVTPGADGLIFHPYLAGERAPLWNAHARGSFFGLGLHHKKEHMIRAVLEGVILNLYSVLLALQEVIGVPTKIQATGGFARSELWRQMMADIFNQEVVVPESFESSCLGAIVLGMYALGEIEDFSIMSELVGSTHAHQPIENNVKIYEDLTPIYIRVSRRLEEEYSSITHFQEKWVK</sequence>
<dbReference type="SUPFAM" id="SSF53067">
    <property type="entry name" value="Actin-like ATPase domain"/>
    <property type="match status" value="2"/>
</dbReference>
<keyword evidence="8" id="KW-1185">Reference proteome</keyword>
<evidence type="ECO:0000313" key="7">
    <source>
        <dbReference type="EMBL" id="PLS02162.1"/>
    </source>
</evidence>
<keyword evidence="3 4" id="KW-0418">Kinase</keyword>
<dbReference type="GO" id="GO:0019521">
    <property type="term" value="P:D-gluconate metabolic process"/>
    <property type="evidence" value="ECO:0007669"/>
    <property type="project" value="InterPro"/>
</dbReference>
<comment type="similarity">
    <text evidence="1 4">Belongs to the FGGY kinase family.</text>
</comment>
<dbReference type="InterPro" id="IPR018485">
    <property type="entry name" value="FGGY_C"/>
</dbReference>
<evidence type="ECO:0000259" key="6">
    <source>
        <dbReference type="Pfam" id="PF02782"/>
    </source>
</evidence>
<dbReference type="AlphaFoldDB" id="A0A2N5H9G9"/>
<dbReference type="Proteomes" id="UP000234950">
    <property type="component" value="Unassembled WGS sequence"/>
</dbReference>
<evidence type="ECO:0000259" key="5">
    <source>
        <dbReference type="Pfam" id="PF00370"/>
    </source>
</evidence>
<reference evidence="7 8" key="1">
    <citation type="submission" date="2017-11" db="EMBL/GenBank/DDBJ databases">
        <title>Comparitive Functional Genomics of Dry Heat Resistant strains isolated from the Viking Spacecraft.</title>
        <authorList>
            <person name="Seuylemezian A."/>
            <person name="Cooper K."/>
            <person name="Vaishampayan P."/>
        </authorList>
    </citation>
    <scope>NUCLEOTIDE SEQUENCE [LARGE SCALE GENOMIC DNA]</scope>
    <source>
        <strain evidence="7 8">V32-6</strain>
    </source>
</reference>
<dbReference type="RefSeq" id="WP_101650229.1">
    <property type="nucleotide sequence ID" value="NZ_PGVE01000079.1"/>
</dbReference>
<dbReference type="InterPro" id="IPR018484">
    <property type="entry name" value="FGGY_N"/>
</dbReference>
<organism evidence="7 8">
    <name type="scientific">Neobacillus cucumis</name>
    <dbReference type="NCBI Taxonomy" id="1740721"/>
    <lineage>
        <taxon>Bacteria</taxon>
        <taxon>Bacillati</taxon>
        <taxon>Bacillota</taxon>
        <taxon>Bacilli</taxon>
        <taxon>Bacillales</taxon>
        <taxon>Bacillaceae</taxon>
        <taxon>Neobacillus</taxon>
    </lineage>
</organism>
<accession>A0A2N5H9G9</accession>
<dbReference type="Pfam" id="PF02782">
    <property type="entry name" value="FGGY_C"/>
    <property type="match status" value="1"/>
</dbReference>
<evidence type="ECO:0000256" key="1">
    <source>
        <dbReference type="ARBA" id="ARBA00009156"/>
    </source>
</evidence>
<protein>
    <submittedName>
        <fullName evidence="7">Gluconokinase</fullName>
    </submittedName>
</protein>
<evidence type="ECO:0000256" key="2">
    <source>
        <dbReference type="ARBA" id="ARBA00022679"/>
    </source>
</evidence>
<proteinExistence type="inferred from homology"/>
<dbReference type="CDD" id="cd07770">
    <property type="entry name" value="ASKHA_NBD_FGGY_GntK"/>
    <property type="match status" value="1"/>
</dbReference>
<dbReference type="InterPro" id="IPR050406">
    <property type="entry name" value="FGGY_Carb_Kinase"/>
</dbReference>
<feature type="domain" description="Carbohydrate kinase FGGY C-terminal" evidence="6">
    <location>
        <begin position="260"/>
        <end position="455"/>
    </location>
</feature>
<comment type="caution">
    <text evidence="7">The sequence shown here is derived from an EMBL/GenBank/DDBJ whole genome shotgun (WGS) entry which is preliminary data.</text>
</comment>
<keyword evidence="2 4" id="KW-0808">Transferase</keyword>
<dbReference type="Pfam" id="PF00370">
    <property type="entry name" value="FGGY_N"/>
    <property type="match status" value="1"/>
</dbReference>
<feature type="domain" description="Carbohydrate kinase FGGY N-terminal" evidence="5">
    <location>
        <begin position="6"/>
        <end position="250"/>
    </location>
</feature>
<dbReference type="PANTHER" id="PTHR43095">
    <property type="entry name" value="SUGAR KINASE"/>
    <property type="match status" value="1"/>
</dbReference>
<dbReference type="PANTHER" id="PTHR43095:SF2">
    <property type="entry name" value="GLUCONOKINASE"/>
    <property type="match status" value="1"/>
</dbReference>
<dbReference type="EMBL" id="PGVE01000079">
    <property type="protein sequence ID" value="PLS02162.1"/>
    <property type="molecule type" value="Genomic_DNA"/>
</dbReference>